<dbReference type="EMBL" id="RSCL01000028">
    <property type="protein sequence ID" value="RUS98575.1"/>
    <property type="molecule type" value="Genomic_DNA"/>
</dbReference>
<comment type="caution">
    <text evidence="1">The sequence shown here is derived from an EMBL/GenBank/DDBJ whole genome shotgun (WGS) entry which is preliminary data.</text>
</comment>
<protein>
    <submittedName>
        <fullName evidence="1">Uncharacterized protein</fullName>
    </submittedName>
</protein>
<dbReference type="AlphaFoldDB" id="A0A433UXI6"/>
<sequence>MSMTSSDSILSNYQTLVANHASQFDPEVTAIQELVQARMQELRRSEQTLVEAQTAELKRITDALATDVRCLLSTPELRAFVEEYKKDSRAWYSQKSDSSIADDPTTWLLATVELPIGLSNYQTQEDPDGYDDERHHILYSYSLCLTINGVERLIEVPYKRTYNINEDRYYSLDDQIDCYIAGEVEDFLDEIEYPKTSRDQLVKELSVLIGYAENILTLKPRVVSFEYIGATER</sequence>
<keyword evidence="2" id="KW-1185">Reference proteome</keyword>
<dbReference type="Proteomes" id="UP000271624">
    <property type="component" value="Unassembled WGS sequence"/>
</dbReference>
<evidence type="ECO:0000313" key="2">
    <source>
        <dbReference type="Proteomes" id="UP000271624"/>
    </source>
</evidence>
<reference evidence="1" key="2">
    <citation type="journal article" date="2019" name="Genome Biol. Evol.">
        <title>Day and night: Metabolic profiles and evolutionary relationships of six axenic non-marine cyanobacteria.</title>
        <authorList>
            <person name="Will S.E."/>
            <person name="Henke P."/>
            <person name="Boedeker C."/>
            <person name="Huang S."/>
            <person name="Brinkmann H."/>
            <person name="Rohde M."/>
            <person name="Jarek M."/>
            <person name="Friedl T."/>
            <person name="Seufert S."/>
            <person name="Schumacher M."/>
            <person name="Overmann J."/>
            <person name="Neumann-Schaal M."/>
            <person name="Petersen J."/>
        </authorList>
    </citation>
    <scope>NUCLEOTIDE SEQUENCE [LARGE SCALE GENOMIC DNA]</scope>
    <source>
        <strain evidence="1">PCC 7102</strain>
    </source>
</reference>
<accession>A0A433UXI6</accession>
<reference evidence="1" key="1">
    <citation type="submission" date="2018-12" db="EMBL/GenBank/DDBJ databases">
        <authorList>
            <person name="Will S."/>
            <person name="Neumann-Schaal M."/>
            <person name="Henke P."/>
        </authorList>
    </citation>
    <scope>NUCLEOTIDE SEQUENCE</scope>
    <source>
        <strain evidence="1">PCC 7102</strain>
    </source>
</reference>
<gene>
    <name evidence="1" type="ORF">DSM106972_079610</name>
</gene>
<organism evidence="1 2">
    <name type="scientific">Dulcicalothrix desertica PCC 7102</name>
    <dbReference type="NCBI Taxonomy" id="232991"/>
    <lineage>
        <taxon>Bacteria</taxon>
        <taxon>Bacillati</taxon>
        <taxon>Cyanobacteriota</taxon>
        <taxon>Cyanophyceae</taxon>
        <taxon>Nostocales</taxon>
        <taxon>Calotrichaceae</taxon>
        <taxon>Dulcicalothrix</taxon>
    </lineage>
</organism>
<evidence type="ECO:0000313" key="1">
    <source>
        <dbReference type="EMBL" id="RUS98575.1"/>
    </source>
</evidence>
<name>A0A433UXI6_9CYAN</name>
<proteinExistence type="predicted"/>